<feature type="region of interest" description="Disordered" evidence="1">
    <location>
        <begin position="73"/>
        <end position="102"/>
    </location>
</feature>
<feature type="compositionally biased region" description="Polar residues" evidence="1">
    <location>
        <begin position="34"/>
        <end position="46"/>
    </location>
</feature>
<reference evidence="3" key="1">
    <citation type="submission" date="2017-01" db="EMBL/GenBank/DDBJ databases">
        <title>Comparative genomics of anhydrobiosis in the tardigrade Hypsibius dujardini.</title>
        <authorList>
            <person name="Yoshida Y."/>
            <person name="Koutsovoulos G."/>
            <person name="Laetsch D."/>
            <person name="Stevens L."/>
            <person name="Kumar S."/>
            <person name="Horikawa D."/>
            <person name="Ishino K."/>
            <person name="Komine S."/>
            <person name="Tomita M."/>
            <person name="Blaxter M."/>
            <person name="Arakawa K."/>
        </authorList>
    </citation>
    <scope>NUCLEOTIDE SEQUENCE [LARGE SCALE GENOMIC DNA]</scope>
    <source>
        <strain evidence="3">Z151</strain>
    </source>
</reference>
<accession>A0A1W0WLW1</accession>
<dbReference type="EMBL" id="MTYJ01000077">
    <property type="protein sequence ID" value="OQV16196.1"/>
    <property type="molecule type" value="Genomic_DNA"/>
</dbReference>
<sequence>MQKSILVPTSVARNRTEQSSLTSNERESDLSAITRANTRQNAQTTVPVAPRRNLTSTPVDPVAALTAYQRAPDLSPIADTSPPAVNRDIVKPKIPSGHRKERKSATRVRLQLIWDILDGILQTPSDSVEESLTRIIDLVLCLRKCQENSGYVMRKMKYDNRVLRNVLKAAINRNLISRLEIDGLIEEMKRKYNPKPDVAGETAMVGEDDVGAAEAETAGDEPPEGAVVIVNNQPPRDASRNHPVSDATVNEVIVKGKVIRGCVASGAVSTSAPAEQDERMDAGDPTLVDFPETSSINNQSINIVPPIAAQPISRPPLDAARTLVVKSYPAYQTASGITINGRVVRAGLIGVREVSLPSGDDIPSTIVDGKLEEIMDAVVDADLVLPDHHDETGELVQPISKNEGARDGTSQHKGKKQITPIRLAKSARRAYVVDEPIKKEGESSGRINTASPKTEMEQSFTYPEMEFSGGMASAAKNDGKYPSRRVIMRKAQSERAAIVKPAALSSATSRIPATKKSAAAAPILPELKRRREGSPVYCAIRGRNPTCTMAVMYKGRKVFAPVNSDLRVVFGKDGAVLRDCVNTVGAPLKKRTRTETKSAAPVHAQSAAPVNAQSDSPSSTAAISGGSFERKWDGAYAAWERASKDVAVPSKPMKSHSSRINDCGV</sequence>
<feature type="region of interest" description="Disordered" evidence="1">
    <location>
        <begin position="592"/>
        <end position="625"/>
    </location>
</feature>
<feature type="compositionally biased region" description="Polar residues" evidence="1">
    <location>
        <begin position="11"/>
        <end position="23"/>
    </location>
</feature>
<name>A0A1W0WLW1_HYPEX</name>
<protein>
    <submittedName>
        <fullName evidence="2">Uncharacterized protein</fullName>
    </submittedName>
</protein>
<gene>
    <name evidence="2" type="ORF">BV898_09680</name>
</gene>
<evidence type="ECO:0000313" key="3">
    <source>
        <dbReference type="Proteomes" id="UP000192578"/>
    </source>
</evidence>
<comment type="caution">
    <text evidence="2">The sequence shown here is derived from an EMBL/GenBank/DDBJ whole genome shotgun (WGS) entry which is preliminary data.</text>
</comment>
<evidence type="ECO:0000313" key="2">
    <source>
        <dbReference type="EMBL" id="OQV16196.1"/>
    </source>
</evidence>
<keyword evidence="3" id="KW-1185">Reference proteome</keyword>
<evidence type="ECO:0000256" key="1">
    <source>
        <dbReference type="SAM" id="MobiDB-lite"/>
    </source>
</evidence>
<feature type="compositionally biased region" description="Polar residues" evidence="1">
    <location>
        <begin position="611"/>
        <end position="622"/>
    </location>
</feature>
<organism evidence="2 3">
    <name type="scientific">Hypsibius exemplaris</name>
    <name type="common">Freshwater tardigrade</name>
    <dbReference type="NCBI Taxonomy" id="2072580"/>
    <lineage>
        <taxon>Eukaryota</taxon>
        <taxon>Metazoa</taxon>
        <taxon>Ecdysozoa</taxon>
        <taxon>Tardigrada</taxon>
        <taxon>Eutardigrada</taxon>
        <taxon>Parachela</taxon>
        <taxon>Hypsibioidea</taxon>
        <taxon>Hypsibiidae</taxon>
        <taxon>Hypsibius</taxon>
    </lineage>
</organism>
<proteinExistence type="predicted"/>
<dbReference type="AlphaFoldDB" id="A0A1W0WLW1"/>
<feature type="region of interest" description="Disordered" evidence="1">
    <location>
        <begin position="1"/>
        <end position="55"/>
    </location>
</feature>
<dbReference type="Proteomes" id="UP000192578">
    <property type="component" value="Unassembled WGS sequence"/>
</dbReference>
<feature type="region of interest" description="Disordered" evidence="1">
    <location>
        <begin position="646"/>
        <end position="665"/>
    </location>
</feature>